<evidence type="ECO:0000313" key="7">
    <source>
        <dbReference type="EMBL" id="SUI96720.1"/>
    </source>
</evidence>
<keyword evidence="5" id="KW-0732">Signal</keyword>
<dbReference type="Gene3D" id="3.10.50.40">
    <property type="match status" value="1"/>
</dbReference>
<feature type="signal peptide" evidence="5">
    <location>
        <begin position="1"/>
        <end position="21"/>
    </location>
</feature>
<dbReference type="AlphaFoldDB" id="A0A380B8F4"/>
<dbReference type="EC" id="5.2.1.8" evidence="4"/>
<name>A0A380B8F4_SPHSI</name>
<dbReference type="Pfam" id="PF00254">
    <property type="entry name" value="FKBP_C"/>
    <property type="match status" value="1"/>
</dbReference>
<evidence type="ECO:0000256" key="4">
    <source>
        <dbReference type="RuleBase" id="RU003915"/>
    </source>
</evidence>
<evidence type="ECO:0000256" key="5">
    <source>
        <dbReference type="SAM" id="SignalP"/>
    </source>
</evidence>
<dbReference type="InterPro" id="IPR046357">
    <property type="entry name" value="PPIase_dom_sf"/>
</dbReference>
<dbReference type="SUPFAM" id="SSF54534">
    <property type="entry name" value="FKBP-like"/>
    <property type="match status" value="1"/>
</dbReference>
<dbReference type="InterPro" id="IPR001179">
    <property type="entry name" value="PPIase_FKBP_dom"/>
</dbReference>
<accession>A0A380B8F4</accession>
<sequence>MTAKSLGKLLIMGLATISLFASCIKDDDVFNDYEQYQKESVDIQNYIRTNFPTAKKDTTGIWFELIEEGEGENFQYKTETVSDPNTGQSVVRALAPTVTVKFTGKLLSGSVVQNNQTETGIAVSLAQQPASWQLAFLPYEISGVTTQIRGLTRNGLKTGSIIRFVTPSYYAYGNMTVGQVPANSPLDYTIEVIKMEYKDSK</sequence>
<protein>
    <recommendedName>
        <fullName evidence="4">Peptidyl-prolyl cis-trans isomerase</fullName>
        <ecNumber evidence="4">5.2.1.8</ecNumber>
    </recommendedName>
</protein>
<keyword evidence="3 4" id="KW-0413">Isomerase</keyword>
<evidence type="ECO:0000256" key="2">
    <source>
        <dbReference type="ARBA" id="ARBA00023110"/>
    </source>
</evidence>
<keyword evidence="2 3" id="KW-0697">Rotamase</keyword>
<comment type="similarity">
    <text evidence="4">Belongs to the FKBP-type PPIase family.</text>
</comment>
<feature type="domain" description="PPIase FKBP-type" evidence="6">
    <location>
        <begin position="95"/>
        <end position="196"/>
    </location>
</feature>
<reference evidence="7 8" key="1">
    <citation type="submission" date="2018-06" db="EMBL/GenBank/DDBJ databases">
        <authorList>
            <consortium name="Pathogen Informatics"/>
            <person name="Doyle S."/>
        </authorList>
    </citation>
    <scope>NUCLEOTIDE SEQUENCE [LARGE SCALE GENOMIC DNA]</scope>
    <source>
        <strain evidence="7 8">NCTC11388</strain>
    </source>
</reference>
<evidence type="ECO:0000256" key="1">
    <source>
        <dbReference type="ARBA" id="ARBA00000971"/>
    </source>
</evidence>
<comment type="catalytic activity">
    <reaction evidence="1 3 4">
        <text>[protein]-peptidylproline (omega=180) = [protein]-peptidylproline (omega=0)</text>
        <dbReference type="Rhea" id="RHEA:16237"/>
        <dbReference type="Rhea" id="RHEA-COMP:10747"/>
        <dbReference type="Rhea" id="RHEA-COMP:10748"/>
        <dbReference type="ChEBI" id="CHEBI:83833"/>
        <dbReference type="ChEBI" id="CHEBI:83834"/>
        <dbReference type="EC" id="5.2.1.8"/>
    </reaction>
</comment>
<gene>
    <name evidence="7" type="ORF">NCTC11388_00105</name>
</gene>
<feature type="chain" id="PRO_5016739494" description="Peptidyl-prolyl cis-trans isomerase" evidence="5">
    <location>
        <begin position="22"/>
        <end position="201"/>
    </location>
</feature>
<dbReference type="PROSITE" id="PS51257">
    <property type="entry name" value="PROKAR_LIPOPROTEIN"/>
    <property type="match status" value="1"/>
</dbReference>
<dbReference type="Proteomes" id="UP000254893">
    <property type="component" value="Unassembled WGS sequence"/>
</dbReference>
<proteinExistence type="inferred from homology"/>
<dbReference type="EMBL" id="UGYW01000001">
    <property type="protein sequence ID" value="SUI96720.1"/>
    <property type="molecule type" value="Genomic_DNA"/>
</dbReference>
<evidence type="ECO:0000259" key="6">
    <source>
        <dbReference type="PROSITE" id="PS50059"/>
    </source>
</evidence>
<organism evidence="7 8">
    <name type="scientific">Sphingobacterium spiritivorum</name>
    <name type="common">Flavobacterium spiritivorum</name>
    <dbReference type="NCBI Taxonomy" id="258"/>
    <lineage>
        <taxon>Bacteria</taxon>
        <taxon>Pseudomonadati</taxon>
        <taxon>Bacteroidota</taxon>
        <taxon>Sphingobacteriia</taxon>
        <taxon>Sphingobacteriales</taxon>
        <taxon>Sphingobacteriaceae</taxon>
        <taxon>Sphingobacterium</taxon>
    </lineage>
</organism>
<dbReference type="PROSITE" id="PS50059">
    <property type="entry name" value="FKBP_PPIASE"/>
    <property type="match status" value="1"/>
</dbReference>
<dbReference type="RefSeq" id="WP_003011354.1">
    <property type="nucleotide sequence ID" value="NZ_CP068082.1"/>
</dbReference>
<evidence type="ECO:0000256" key="3">
    <source>
        <dbReference type="PROSITE-ProRule" id="PRU00277"/>
    </source>
</evidence>
<evidence type="ECO:0000313" key="8">
    <source>
        <dbReference type="Proteomes" id="UP000254893"/>
    </source>
</evidence>
<dbReference type="GO" id="GO:0003755">
    <property type="term" value="F:peptidyl-prolyl cis-trans isomerase activity"/>
    <property type="evidence" value="ECO:0007669"/>
    <property type="project" value="UniProtKB-UniRule"/>
</dbReference>